<keyword evidence="2" id="KW-0560">Oxidoreductase</keyword>
<dbReference type="RefSeq" id="WP_216241138.1">
    <property type="nucleotide sequence ID" value="NZ_JABACJ020000007.1"/>
</dbReference>
<sequence length="287" mass="30761">MKRIGFIGVGIMGKSMVRNLMKADFELHIYARNRAKVEDVITEGAIFHDSIKSCVTGCEAVITIVGFPKDVEEVYFDAGNIIDSAEPGAYLIDMTTTSPQIAEKIYTEGKKAGFHVLDAPVTGGDTGAKAGTLSILVGGDKEDYEACLPLFEAMGTNINYQGKAGCGQHCKMANQIMIAGTLSGVCEALTYAKAKGLDLETVLKSVSTGAAGSKQLDTFGPKILAGDYAPGFFMKHFIKDMKLALIEANMSELDLGVLSQVLANYEELEAEGYGDLGTQALMKYYEE</sequence>
<feature type="domain" description="6-phosphogluconate dehydrogenase NADP-binding" evidence="4">
    <location>
        <begin position="3"/>
        <end position="162"/>
    </location>
</feature>
<evidence type="ECO:0000259" key="4">
    <source>
        <dbReference type="Pfam" id="PF03446"/>
    </source>
</evidence>
<keyword evidence="7" id="KW-1185">Reference proteome</keyword>
<proteinExistence type="inferred from homology"/>
<dbReference type="PANTHER" id="PTHR43060:SF15">
    <property type="entry name" value="3-HYDROXYISOBUTYRATE DEHYDROGENASE-LIKE 1, MITOCHONDRIAL-RELATED"/>
    <property type="match status" value="1"/>
</dbReference>
<feature type="domain" description="3-hydroxyisobutyrate dehydrogenase-like NAD-binding" evidence="5">
    <location>
        <begin position="165"/>
        <end position="285"/>
    </location>
</feature>
<dbReference type="Pfam" id="PF03446">
    <property type="entry name" value="NAD_binding_2"/>
    <property type="match status" value="1"/>
</dbReference>
<evidence type="ECO:0000313" key="6">
    <source>
        <dbReference type="EMBL" id="MBU3876121.1"/>
    </source>
</evidence>
<evidence type="ECO:0000256" key="2">
    <source>
        <dbReference type="ARBA" id="ARBA00023002"/>
    </source>
</evidence>
<protein>
    <submittedName>
        <fullName evidence="6">NAD(P)-dependent oxidoreductase</fullName>
    </submittedName>
</protein>
<dbReference type="PANTHER" id="PTHR43060">
    <property type="entry name" value="3-HYDROXYISOBUTYRATE DEHYDROGENASE-LIKE 1, MITOCHONDRIAL-RELATED"/>
    <property type="match status" value="1"/>
</dbReference>
<accession>A0ABS6D3Q3</accession>
<evidence type="ECO:0000259" key="5">
    <source>
        <dbReference type="Pfam" id="PF14833"/>
    </source>
</evidence>
<comment type="caution">
    <text evidence="6">The sequence shown here is derived from an EMBL/GenBank/DDBJ whole genome shotgun (WGS) entry which is preliminary data.</text>
</comment>
<name>A0ABS6D3Q3_9FIRM</name>
<dbReference type="PIRSF" id="PIRSF000103">
    <property type="entry name" value="HIBADH"/>
    <property type="match status" value="1"/>
</dbReference>
<dbReference type="InterPro" id="IPR029154">
    <property type="entry name" value="HIBADH-like_NADP-bd"/>
</dbReference>
<organism evidence="6 7">
    <name type="scientific">Faecalicatena faecalis</name>
    <dbReference type="NCBI Taxonomy" id="2726362"/>
    <lineage>
        <taxon>Bacteria</taxon>
        <taxon>Bacillati</taxon>
        <taxon>Bacillota</taxon>
        <taxon>Clostridia</taxon>
        <taxon>Lachnospirales</taxon>
        <taxon>Lachnospiraceae</taxon>
        <taxon>Faecalicatena</taxon>
    </lineage>
</organism>
<evidence type="ECO:0000256" key="3">
    <source>
        <dbReference type="ARBA" id="ARBA00023027"/>
    </source>
</evidence>
<keyword evidence="3" id="KW-0520">NAD</keyword>
<dbReference type="Pfam" id="PF14833">
    <property type="entry name" value="NAD_binding_11"/>
    <property type="match status" value="1"/>
</dbReference>
<comment type="similarity">
    <text evidence="1">Belongs to the HIBADH-related family.</text>
</comment>
<dbReference type="InterPro" id="IPR006115">
    <property type="entry name" value="6PGDH_NADP-bd"/>
</dbReference>
<evidence type="ECO:0000256" key="1">
    <source>
        <dbReference type="ARBA" id="ARBA00009080"/>
    </source>
</evidence>
<reference evidence="6 7" key="1">
    <citation type="submission" date="2021-06" db="EMBL/GenBank/DDBJ databases">
        <title>Faecalicatena sp. nov. isolated from porcine feces.</title>
        <authorList>
            <person name="Oh B.S."/>
            <person name="Lee J.H."/>
        </authorList>
    </citation>
    <scope>NUCLEOTIDE SEQUENCE [LARGE SCALE GENOMIC DNA]</scope>
    <source>
        <strain evidence="6 7">AGMB00832</strain>
    </source>
</reference>
<evidence type="ECO:0000313" key="7">
    <source>
        <dbReference type="Proteomes" id="UP000723714"/>
    </source>
</evidence>
<dbReference type="InterPro" id="IPR015815">
    <property type="entry name" value="HIBADH-related"/>
</dbReference>
<dbReference type="Proteomes" id="UP000723714">
    <property type="component" value="Unassembled WGS sequence"/>
</dbReference>
<dbReference type="EMBL" id="JABACJ020000007">
    <property type="protein sequence ID" value="MBU3876121.1"/>
    <property type="molecule type" value="Genomic_DNA"/>
</dbReference>
<gene>
    <name evidence="6" type="ORF">HGO97_009885</name>
</gene>